<dbReference type="InterPro" id="IPR049511">
    <property type="entry name" value="PGH-like_rpt"/>
</dbReference>
<dbReference type="RefSeq" id="WP_022967738.1">
    <property type="nucleotide sequence ID" value="NZ_ATVD01000001.1"/>
</dbReference>
<feature type="chain" id="PRO_5001870416" description="DUF4424 domain-containing protein" evidence="1">
    <location>
        <begin position="27"/>
        <end position="315"/>
    </location>
</feature>
<dbReference type="STRING" id="1121015.GCA_000420545_00062"/>
<evidence type="ECO:0000256" key="1">
    <source>
        <dbReference type="SAM" id="SignalP"/>
    </source>
</evidence>
<comment type="caution">
    <text evidence="2">The sequence shown here is derived from an EMBL/GenBank/DDBJ whole genome shotgun (WGS) entry which is preliminary data.</text>
</comment>
<protein>
    <recommendedName>
        <fullName evidence="4">DUF4424 domain-containing protein</fullName>
    </recommendedName>
</protein>
<dbReference type="PATRIC" id="fig|1121015.4.peg.2469"/>
<dbReference type="Proteomes" id="UP000029385">
    <property type="component" value="Unassembled WGS sequence"/>
</dbReference>
<keyword evidence="1" id="KW-0732">Signal</keyword>
<reference evidence="2 3" key="1">
    <citation type="submission" date="2013-09" db="EMBL/GenBank/DDBJ databases">
        <title>Genome sequencing of Arenimonas oryziterrae.</title>
        <authorList>
            <person name="Chen F."/>
            <person name="Wang G."/>
        </authorList>
    </citation>
    <scope>NUCLEOTIDE SEQUENCE [LARGE SCALE GENOMIC DNA]</scope>
    <source>
        <strain evidence="2 3">YC6267</strain>
    </source>
</reference>
<dbReference type="OrthoDB" id="9998954at2"/>
<sequence>MTPALSCRALALAALIAMMSLAPAHAATAPAAPRSETRVGLSEADFKAANAQLFAQGLRLVDITVAEVQGKPVIGATWWWNEGMAAGSTERAKLLQQQIYLKKSEDEIHALAQQRQSQPEVMDSYSAGGKVWFAAVFAPPGETPLQPVGLFLTDAQVGAMRDEARPAGFDVIRLELYAGAGGARYLPAFAPRPAAELDFAQESTALGMQARAAGMTIANKSPLSVSVLETKPGDRNSLAFVASFDQVMGRKLLLMQTVAEFRQSLAEVGMVSDLDSYALPEGVRYSAVVVPAAKKVNTDAYKTMGDGLQQIINRQ</sequence>
<name>A0A091APY6_9GAMM</name>
<dbReference type="EMBL" id="AVCI01000045">
    <property type="protein sequence ID" value="KFN41044.1"/>
    <property type="molecule type" value="Genomic_DNA"/>
</dbReference>
<evidence type="ECO:0008006" key="4">
    <source>
        <dbReference type="Google" id="ProtNLM"/>
    </source>
</evidence>
<evidence type="ECO:0000313" key="3">
    <source>
        <dbReference type="Proteomes" id="UP000029385"/>
    </source>
</evidence>
<dbReference type="Pfam" id="PF17660">
    <property type="entry name" value="BTRD1"/>
    <property type="match status" value="1"/>
</dbReference>
<evidence type="ECO:0000313" key="2">
    <source>
        <dbReference type="EMBL" id="KFN41044.1"/>
    </source>
</evidence>
<dbReference type="AlphaFoldDB" id="A0A091APY6"/>
<feature type="signal peptide" evidence="1">
    <location>
        <begin position="1"/>
        <end position="26"/>
    </location>
</feature>
<keyword evidence="3" id="KW-1185">Reference proteome</keyword>
<accession>A0A091APY6</accession>
<gene>
    <name evidence="2" type="ORF">N789_03945</name>
</gene>
<proteinExistence type="predicted"/>
<organism evidence="2 3">
    <name type="scientific">Arenimonas oryziterrae DSM 21050 = YC6267</name>
    <dbReference type="NCBI Taxonomy" id="1121015"/>
    <lineage>
        <taxon>Bacteria</taxon>
        <taxon>Pseudomonadati</taxon>
        <taxon>Pseudomonadota</taxon>
        <taxon>Gammaproteobacteria</taxon>
        <taxon>Lysobacterales</taxon>
        <taxon>Lysobacteraceae</taxon>
        <taxon>Arenimonas</taxon>
    </lineage>
</organism>